<comment type="caution">
    <text evidence="2">The sequence shown here is derived from an EMBL/GenBank/DDBJ whole genome shotgun (WGS) entry which is preliminary data.</text>
</comment>
<name>A0ABW0CGK7_STRCD</name>
<proteinExistence type="predicted"/>
<keyword evidence="1" id="KW-1133">Transmembrane helix</keyword>
<accession>A0ABW0CGK7</accession>
<evidence type="ECO:0000313" key="2">
    <source>
        <dbReference type="EMBL" id="MFC5214298.1"/>
    </source>
</evidence>
<feature type="transmembrane region" description="Helical" evidence="1">
    <location>
        <begin position="12"/>
        <end position="30"/>
    </location>
</feature>
<evidence type="ECO:0008006" key="4">
    <source>
        <dbReference type="Google" id="ProtNLM"/>
    </source>
</evidence>
<dbReference type="EMBL" id="JBHSKM010000005">
    <property type="protein sequence ID" value="MFC5214298.1"/>
    <property type="molecule type" value="Genomic_DNA"/>
</dbReference>
<keyword evidence="1" id="KW-0812">Transmembrane</keyword>
<evidence type="ECO:0000256" key="1">
    <source>
        <dbReference type="SAM" id="Phobius"/>
    </source>
</evidence>
<protein>
    <recommendedName>
        <fullName evidence="4">Secreted protein</fullName>
    </recommendedName>
</protein>
<gene>
    <name evidence="2" type="ORF">ACFPQ9_10720</name>
</gene>
<organism evidence="2 3">
    <name type="scientific">Streptomyces coerulescens</name>
    <dbReference type="NCBI Taxonomy" id="29304"/>
    <lineage>
        <taxon>Bacteria</taxon>
        <taxon>Bacillati</taxon>
        <taxon>Actinomycetota</taxon>
        <taxon>Actinomycetes</taxon>
        <taxon>Kitasatosporales</taxon>
        <taxon>Streptomycetaceae</taxon>
        <taxon>Streptomyces</taxon>
    </lineage>
</organism>
<evidence type="ECO:0000313" key="3">
    <source>
        <dbReference type="Proteomes" id="UP001596263"/>
    </source>
</evidence>
<dbReference type="Proteomes" id="UP001596263">
    <property type="component" value="Unassembled WGS sequence"/>
</dbReference>
<keyword evidence="3" id="KW-1185">Reference proteome</keyword>
<reference evidence="3" key="1">
    <citation type="journal article" date="2019" name="Int. J. Syst. Evol. Microbiol.">
        <title>The Global Catalogue of Microorganisms (GCM) 10K type strain sequencing project: providing services to taxonomists for standard genome sequencing and annotation.</title>
        <authorList>
            <consortium name="The Broad Institute Genomics Platform"/>
            <consortium name="The Broad Institute Genome Sequencing Center for Infectious Disease"/>
            <person name="Wu L."/>
            <person name="Ma J."/>
        </authorList>
    </citation>
    <scope>NUCLEOTIDE SEQUENCE [LARGE SCALE GENOMIC DNA]</scope>
    <source>
        <strain evidence="3">KCTC 42586</strain>
    </source>
</reference>
<sequence length="197" mass="21935">MTVLSELTTRGLPVLVAGVLGFVLASHVAGRQELGKARAAAQLALRAEVVELRAHLSYHWRRYELHETYPDAFLTYAARSRRLCDMVARAWEMSPRRRKSVRQCLVQLFGELDVRAAEELSMVSLGDRCHPANDSEVWSAVHAAEIDEVAELGLNMPGSLHEFADDPSSEDKYNQTRSDLDALLRVAGGVERLAPVR</sequence>
<dbReference type="RefSeq" id="WP_380850371.1">
    <property type="nucleotide sequence ID" value="NZ_JBHSKM010000005.1"/>
</dbReference>
<keyword evidence="1" id="KW-0472">Membrane</keyword>